<evidence type="ECO:0000256" key="1">
    <source>
        <dbReference type="SAM" id="MobiDB-lite"/>
    </source>
</evidence>
<dbReference type="Proteomes" id="UP001107558">
    <property type="component" value="Chromosome 2"/>
</dbReference>
<dbReference type="EMBL" id="JADBJN010000002">
    <property type="protein sequence ID" value="KAG5678877.1"/>
    <property type="molecule type" value="Genomic_DNA"/>
</dbReference>
<evidence type="ECO:0000313" key="4">
    <source>
        <dbReference type="Proteomes" id="UP001107558"/>
    </source>
</evidence>
<name>A0A9J6CAF0_POLVA</name>
<feature type="compositionally biased region" description="Basic and acidic residues" evidence="1">
    <location>
        <begin position="172"/>
        <end position="189"/>
    </location>
</feature>
<organism evidence="3 4">
    <name type="scientific">Polypedilum vanderplanki</name>
    <name type="common">Sleeping chironomid midge</name>
    <dbReference type="NCBI Taxonomy" id="319348"/>
    <lineage>
        <taxon>Eukaryota</taxon>
        <taxon>Metazoa</taxon>
        <taxon>Ecdysozoa</taxon>
        <taxon>Arthropoda</taxon>
        <taxon>Hexapoda</taxon>
        <taxon>Insecta</taxon>
        <taxon>Pterygota</taxon>
        <taxon>Neoptera</taxon>
        <taxon>Endopterygota</taxon>
        <taxon>Diptera</taxon>
        <taxon>Nematocera</taxon>
        <taxon>Chironomoidea</taxon>
        <taxon>Chironomidae</taxon>
        <taxon>Chironominae</taxon>
        <taxon>Polypedilum</taxon>
        <taxon>Polypedilum</taxon>
    </lineage>
</organism>
<sequence length="189" mass="21595">MKISLILIFALLIVSATARRHNRHRCKEQVNDNGIEEVGEAQDTTDSESEIDPVPSDAVKKDSKCKGRRRHGGTHRSKSGYRGRFQHDPEWHKQHNVTMPEENSQESGRPHHHHKHHHHRHHHHHHHHHNCTTTRTTTTTTSTTPPTSTTLLPGVTHSGSSSTWSSIDTENIDPRTDDKNDVEEINRDP</sequence>
<keyword evidence="4" id="KW-1185">Reference proteome</keyword>
<evidence type="ECO:0000313" key="3">
    <source>
        <dbReference type="EMBL" id="KAG5678877.1"/>
    </source>
</evidence>
<feature type="chain" id="PRO_5039907034" evidence="2">
    <location>
        <begin position="19"/>
        <end position="189"/>
    </location>
</feature>
<feature type="signal peptide" evidence="2">
    <location>
        <begin position="1"/>
        <end position="18"/>
    </location>
</feature>
<protein>
    <submittedName>
        <fullName evidence="3">Uncharacterized protein</fullName>
    </submittedName>
</protein>
<dbReference type="AlphaFoldDB" id="A0A9J6CAF0"/>
<reference evidence="3" key="1">
    <citation type="submission" date="2021-03" db="EMBL/GenBank/DDBJ databases">
        <title>Chromosome level genome of the anhydrobiotic midge Polypedilum vanderplanki.</title>
        <authorList>
            <person name="Yoshida Y."/>
            <person name="Kikawada T."/>
            <person name="Gusev O."/>
        </authorList>
    </citation>
    <scope>NUCLEOTIDE SEQUENCE</scope>
    <source>
        <strain evidence="3">NIAS01</strain>
        <tissue evidence="3">Whole body or cell culture</tissue>
    </source>
</reference>
<evidence type="ECO:0000256" key="2">
    <source>
        <dbReference type="SAM" id="SignalP"/>
    </source>
</evidence>
<feature type="region of interest" description="Disordered" evidence="1">
    <location>
        <begin position="21"/>
        <end position="189"/>
    </location>
</feature>
<feature type="compositionally biased region" description="Basic residues" evidence="1">
    <location>
        <begin position="110"/>
        <end position="130"/>
    </location>
</feature>
<gene>
    <name evidence="3" type="ORF">PVAND_008505</name>
</gene>
<accession>A0A9J6CAF0</accession>
<feature type="compositionally biased region" description="Acidic residues" evidence="1">
    <location>
        <begin position="34"/>
        <end position="51"/>
    </location>
</feature>
<keyword evidence="2" id="KW-0732">Signal</keyword>
<feature type="compositionally biased region" description="Basic residues" evidence="1">
    <location>
        <begin position="66"/>
        <end position="81"/>
    </location>
</feature>
<feature type="compositionally biased region" description="Low complexity" evidence="1">
    <location>
        <begin position="131"/>
        <end position="150"/>
    </location>
</feature>
<proteinExistence type="predicted"/>
<comment type="caution">
    <text evidence="3">The sequence shown here is derived from an EMBL/GenBank/DDBJ whole genome shotgun (WGS) entry which is preliminary data.</text>
</comment>